<keyword evidence="1" id="KW-0812">Transmembrane</keyword>
<keyword evidence="1" id="KW-1133">Transmembrane helix</keyword>
<name>A0A7C3VJH8_9CYAN</name>
<protein>
    <submittedName>
        <fullName evidence="2">Acyl transferase</fullName>
    </submittedName>
</protein>
<dbReference type="GO" id="GO:0043886">
    <property type="term" value="F:structural constituent of carboxysome shell"/>
    <property type="evidence" value="ECO:0007669"/>
    <property type="project" value="UniProtKB-ARBA"/>
</dbReference>
<sequence>MTTLSKILAFFPATVMLLSLLSFLWLCGDGGIWALLALVFWLYGFPLIVYRIHSHFYPIKEGISYLRGPDYSPWWGSSQIQLIYSSFPMLEVVLRLIPGAFSAWLRLWGSQVGQDVYWTPHLDLTDRGLVEVGDRVIVGHRVGFYPHTIKPKKDNLILYVKKIKIGSDVFIGAGCRLTPGAEVETSTFVPTLTDIYPNQKVK</sequence>
<gene>
    <name evidence="2" type="ORF">ENR15_09560</name>
</gene>
<dbReference type="GO" id="GO:0016740">
    <property type="term" value="F:transferase activity"/>
    <property type="evidence" value="ECO:0007669"/>
    <property type="project" value="UniProtKB-KW"/>
</dbReference>
<reference evidence="2" key="1">
    <citation type="journal article" date="2020" name="mSystems">
        <title>Genome- and Community-Level Interaction Insights into Carbon Utilization and Element Cycling Functions of Hydrothermarchaeota in Hydrothermal Sediment.</title>
        <authorList>
            <person name="Zhou Z."/>
            <person name="Liu Y."/>
            <person name="Xu W."/>
            <person name="Pan J."/>
            <person name="Luo Z.H."/>
            <person name="Li M."/>
        </authorList>
    </citation>
    <scope>NUCLEOTIDE SEQUENCE [LARGE SCALE GENOMIC DNA]</scope>
    <source>
        <strain evidence="2">SpSt-374</strain>
    </source>
</reference>
<dbReference type="AlphaFoldDB" id="A0A7C3VJH8"/>
<feature type="transmembrane region" description="Helical" evidence="1">
    <location>
        <begin position="7"/>
        <end position="26"/>
    </location>
</feature>
<dbReference type="InterPro" id="IPR011004">
    <property type="entry name" value="Trimer_LpxA-like_sf"/>
</dbReference>
<dbReference type="GO" id="GO:0031470">
    <property type="term" value="C:carboxysome"/>
    <property type="evidence" value="ECO:0007669"/>
    <property type="project" value="UniProtKB-ARBA"/>
</dbReference>
<proteinExistence type="predicted"/>
<organism evidence="2">
    <name type="scientific">Planktothricoides sp. SpSt-374</name>
    <dbReference type="NCBI Taxonomy" id="2282167"/>
    <lineage>
        <taxon>Bacteria</taxon>
        <taxon>Bacillati</taxon>
        <taxon>Cyanobacteriota</taxon>
        <taxon>Cyanophyceae</taxon>
        <taxon>Oscillatoriophycideae</taxon>
        <taxon>Oscillatoriales</taxon>
        <taxon>Oscillatoriaceae</taxon>
        <taxon>Planktothricoides</taxon>
    </lineage>
</organism>
<keyword evidence="1" id="KW-0472">Membrane</keyword>
<dbReference type="Gene3D" id="2.160.10.10">
    <property type="entry name" value="Hexapeptide repeat proteins"/>
    <property type="match status" value="1"/>
</dbReference>
<dbReference type="EMBL" id="DSPX01000095">
    <property type="protein sequence ID" value="HGG00877.1"/>
    <property type="molecule type" value="Genomic_DNA"/>
</dbReference>
<dbReference type="SUPFAM" id="SSF51161">
    <property type="entry name" value="Trimeric LpxA-like enzymes"/>
    <property type="match status" value="1"/>
</dbReference>
<evidence type="ECO:0000256" key="1">
    <source>
        <dbReference type="SAM" id="Phobius"/>
    </source>
</evidence>
<comment type="caution">
    <text evidence="2">The sequence shown here is derived from an EMBL/GenBank/DDBJ whole genome shotgun (WGS) entry which is preliminary data.</text>
</comment>
<accession>A0A7C3VJH8</accession>
<feature type="transmembrane region" description="Helical" evidence="1">
    <location>
        <begin position="32"/>
        <end position="50"/>
    </location>
</feature>
<keyword evidence="2" id="KW-0808">Transferase</keyword>
<evidence type="ECO:0000313" key="2">
    <source>
        <dbReference type="EMBL" id="HGG00877.1"/>
    </source>
</evidence>